<organism evidence="6 7">
    <name type="scientific">Solanum commersonii</name>
    <name type="common">Commerson's wild potato</name>
    <name type="synonym">Commerson's nightshade</name>
    <dbReference type="NCBI Taxonomy" id="4109"/>
    <lineage>
        <taxon>Eukaryota</taxon>
        <taxon>Viridiplantae</taxon>
        <taxon>Streptophyta</taxon>
        <taxon>Embryophyta</taxon>
        <taxon>Tracheophyta</taxon>
        <taxon>Spermatophyta</taxon>
        <taxon>Magnoliopsida</taxon>
        <taxon>eudicotyledons</taxon>
        <taxon>Gunneridae</taxon>
        <taxon>Pentapetalae</taxon>
        <taxon>asterids</taxon>
        <taxon>lamiids</taxon>
        <taxon>Solanales</taxon>
        <taxon>Solanaceae</taxon>
        <taxon>Solanoideae</taxon>
        <taxon>Solaneae</taxon>
        <taxon>Solanum</taxon>
    </lineage>
</organism>
<dbReference type="Pfam" id="PF01633">
    <property type="entry name" value="Choline_kinase"/>
    <property type="match status" value="1"/>
</dbReference>
<dbReference type="OrthoDB" id="10267235at2759"/>
<evidence type="ECO:0000256" key="3">
    <source>
        <dbReference type="ARBA" id="ARBA00038874"/>
    </source>
</evidence>
<accession>A0A9J5XTX0</accession>
<dbReference type="PANTHER" id="PTHR22603:SF66">
    <property type="entry name" value="ETHANOLAMINE KINASE"/>
    <property type="match status" value="1"/>
</dbReference>
<comment type="similarity">
    <text evidence="2">Belongs to the choline/ethanolamine kinase family.</text>
</comment>
<name>A0A9J5XTX0_SOLCO</name>
<evidence type="ECO:0000313" key="6">
    <source>
        <dbReference type="EMBL" id="KAG5591625.1"/>
    </source>
</evidence>
<feature type="region of interest" description="Disordered" evidence="5">
    <location>
        <begin position="283"/>
        <end position="349"/>
    </location>
</feature>
<sequence>MKNPKLAAEIAKQLRKFHQVEIPGSKEPQVWNDVLKFFKKASILQFDDGEKKKKYETILFQEVHNEIIELKELTDRLNTPVVFAHNDLLSGNLMLNEDKEKLYFIDFEYGSYNYRGFDIGNHFNEYAGYDCDYSLYPSKDEQFHFFRHYLDSDQPNEVSDKDLEALYVETSSYMLASHLYWALWALIQAKMSPIDFDYISYFFLRYNEYKKQKEKVLSLAKSYLSKPELACSRERRHCCENIVGDFQYLRLGLLRHSHHLPQDCASMTPRKKRATPIKTYERRIRTQRQREEELENTNLKKSIEEEGEHEIDVSSTNVKRDDRAVEEEQNDIAIPEKETSPIVESSPLSPSPDNFIVKSISFLCGKDVNTNISKKWILLSADRKAFSAYPWGRISYDTTIKHLLKAVKTIDGKTTNLYGFPWAFMCWAFEVVPFLQKKYKVFSKQVSSPRIFRWLLATNNELVNINELFDPPQDSIVHPWIIPTSSEMEMEFFTTFVPKKLTKDDKIEKLEMDLNGVVAIKRDIIIDEHNLDVGGGGASSPIVERVFSGVGDGGGGEFTPNVDRCTDGVDFERGGDFGDISGDFGVGTSSPIDENVPCLQETPSTKETIDLLNVRVESLEKTIVTMNAKIESLEKAIVTMKSKRGIRPSSKISHPYTPDYVKRTKRQISVALSSARKKKKGKVNETIIEKELVSGDSKGKIIF</sequence>
<dbReference type="GO" id="GO:0006646">
    <property type="term" value="P:phosphatidylethanolamine biosynthetic process"/>
    <property type="evidence" value="ECO:0007669"/>
    <property type="project" value="TreeGrafter"/>
</dbReference>
<evidence type="ECO:0000313" key="7">
    <source>
        <dbReference type="Proteomes" id="UP000824120"/>
    </source>
</evidence>
<dbReference type="SUPFAM" id="SSF56112">
    <property type="entry name" value="Protein kinase-like (PK-like)"/>
    <property type="match status" value="1"/>
</dbReference>
<comment type="pathway">
    <text evidence="1">Phospholipid metabolism; phosphatidylethanolamine biosynthesis; phosphatidylethanolamine from ethanolamine: step 1/3.</text>
</comment>
<keyword evidence="7" id="KW-1185">Reference proteome</keyword>
<dbReference type="Gene3D" id="3.90.1200.10">
    <property type="match status" value="1"/>
</dbReference>
<dbReference type="Proteomes" id="UP000824120">
    <property type="component" value="Chromosome 8"/>
</dbReference>
<keyword evidence="4" id="KW-0175">Coiled coil</keyword>
<dbReference type="GO" id="GO:0005737">
    <property type="term" value="C:cytoplasm"/>
    <property type="evidence" value="ECO:0007669"/>
    <property type="project" value="TreeGrafter"/>
</dbReference>
<dbReference type="GO" id="GO:0004305">
    <property type="term" value="F:ethanolamine kinase activity"/>
    <property type="evidence" value="ECO:0007669"/>
    <property type="project" value="UniProtKB-EC"/>
</dbReference>
<dbReference type="CDD" id="cd05157">
    <property type="entry name" value="ETNK_euk"/>
    <property type="match status" value="1"/>
</dbReference>
<dbReference type="AlphaFoldDB" id="A0A9J5XTX0"/>
<reference evidence="6 7" key="1">
    <citation type="submission" date="2020-09" db="EMBL/GenBank/DDBJ databases">
        <title>De no assembly of potato wild relative species, Solanum commersonii.</title>
        <authorList>
            <person name="Cho K."/>
        </authorList>
    </citation>
    <scope>NUCLEOTIDE SEQUENCE [LARGE SCALE GENOMIC DNA]</scope>
    <source>
        <strain evidence="6">LZ3.2</strain>
        <tissue evidence="6">Leaf</tissue>
    </source>
</reference>
<protein>
    <recommendedName>
        <fullName evidence="3">ethanolamine kinase</fullName>
        <ecNumber evidence="3">2.7.1.82</ecNumber>
    </recommendedName>
</protein>
<dbReference type="EMBL" id="JACXVP010000008">
    <property type="protein sequence ID" value="KAG5591625.1"/>
    <property type="molecule type" value="Genomic_DNA"/>
</dbReference>
<evidence type="ECO:0000256" key="1">
    <source>
        <dbReference type="ARBA" id="ARBA00037883"/>
    </source>
</evidence>
<feature type="coiled-coil region" evidence="4">
    <location>
        <begin position="609"/>
        <end position="643"/>
    </location>
</feature>
<comment type="caution">
    <text evidence="6">The sequence shown here is derived from an EMBL/GenBank/DDBJ whole genome shotgun (WGS) entry which is preliminary data.</text>
</comment>
<proteinExistence type="inferred from homology"/>
<gene>
    <name evidence="6" type="ORF">H5410_042139</name>
</gene>
<dbReference type="PANTHER" id="PTHR22603">
    <property type="entry name" value="CHOLINE/ETHANOALAMINE KINASE"/>
    <property type="match status" value="1"/>
</dbReference>
<evidence type="ECO:0000256" key="2">
    <source>
        <dbReference type="ARBA" id="ARBA00038211"/>
    </source>
</evidence>
<dbReference type="InterPro" id="IPR011009">
    <property type="entry name" value="Kinase-like_dom_sf"/>
</dbReference>
<evidence type="ECO:0000256" key="4">
    <source>
        <dbReference type="SAM" id="Coils"/>
    </source>
</evidence>
<dbReference type="EC" id="2.7.1.82" evidence="3"/>
<evidence type="ECO:0000256" key="5">
    <source>
        <dbReference type="SAM" id="MobiDB-lite"/>
    </source>
</evidence>